<dbReference type="Proteomes" id="UP000799118">
    <property type="component" value="Unassembled WGS sequence"/>
</dbReference>
<feature type="transmembrane region" description="Helical" evidence="1">
    <location>
        <begin position="55"/>
        <end position="75"/>
    </location>
</feature>
<evidence type="ECO:0000313" key="3">
    <source>
        <dbReference type="EMBL" id="KAE9401453.1"/>
    </source>
</evidence>
<dbReference type="EMBL" id="ML769445">
    <property type="protein sequence ID" value="KAE9401453.1"/>
    <property type="molecule type" value="Genomic_DNA"/>
</dbReference>
<feature type="transmembrane region" description="Helical" evidence="1">
    <location>
        <begin position="95"/>
        <end position="113"/>
    </location>
</feature>
<feature type="transmembrane region" description="Helical" evidence="1">
    <location>
        <begin position="164"/>
        <end position="187"/>
    </location>
</feature>
<feature type="transmembrane region" description="Helical" evidence="1">
    <location>
        <begin position="12"/>
        <end position="34"/>
    </location>
</feature>
<gene>
    <name evidence="3" type="ORF">BT96DRAFT_974734</name>
</gene>
<feature type="transmembrane region" description="Helical" evidence="1">
    <location>
        <begin position="125"/>
        <end position="144"/>
    </location>
</feature>
<keyword evidence="1" id="KW-1133">Transmembrane helix</keyword>
<dbReference type="AlphaFoldDB" id="A0A6A4HU32"/>
<protein>
    <recommendedName>
        <fullName evidence="2">DUF6534 domain-containing protein</fullName>
    </recommendedName>
</protein>
<proteinExistence type="predicted"/>
<sequence length="328" mass="37133">MPSIANPPQEMINATFGAMVSGIWIQQLFLGFILAQMVDYYRYHFLEDSIFNKTVVTLLLAFNLLLGGTDFHVLYRSAVLFYGEYEFYNLQAWTFWIEPGFTAVVGFLAHMFFLVRCHRMIKSKLITACLTLVVLFSLIEGLAVSASLFKDKTFESIGRFRTPVILWLVSTPLADVSIATVLIVHLLKSRTHYKSTNMVITRMVIKSMETSGMTAIVASLNLFLWLPLQNAAYYLLPQFSMSRIYTITVLATLLARDEYRNILNDNPHASIITPIRFQPHANAQTISVGITTTVHQYIDLNSDRVRKDAGSLVPTTDVEVKPRAVEEV</sequence>
<accession>A0A6A4HU32</accession>
<dbReference type="PANTHER" id="PTHR40465">
    <property type="entry name" value="CHROMOSOME 1, WHOLE GENOME SHOTGUN SEQUENCE"/>
    <property type="match status" value="1"/>
</dbReference>
<dbReference type="PANTHER" id="PTHR40465:SF1">
    <property type="entry name" value="DUF6534 DOMAIN-CONTAINING PROTEIN"/>
    <property type="match status" value="1"/>
</dbReference>
<organism evidence="3 4">
    <name type="scientific">Gymnopus androsaceus JB14</name>
    <dbReference type="NCBI Taxonomy" id="1447944"/>
    <lineage>
        <taxon>Eukaryota</taxon>
        <taxon>Fungi</taxon>
        <taxon>Dikarya</taxon>
        <taxon>Basidiomycota</taxon>
        <taxon>Agaricomycotina</taxon>
        <taxon>Agaricomycetes</taxon>
        <taxon>Agaricomycetidae</taxon>
        <taxon>Agaricales</taxon>
        <taxon>Marasmiineae</taxon>
        <taxon>Omphalotaceae</taxon>
        <taxon>Gymnopus</taxon>
    </lineage>
</organism>
<keyword evidence="1" id="KW-0812">Transmembrane</keyword>
<dbReference type="OrthoDB" id="2885401at2759"/>
<name>A0A6A4HU32_9AGAR</name>
<evidence type="ECO:0000259" key="2">
    <source>
        <dbReference type="Pfam" id="PF20152"/>
    </source>
</evidence>
<evidence type="ECO:0000256" key="1">
    <source>
        <dbReference type="SAM" id="Phobius"/>
    </source>
</evidence>
<keyword evidence="1" id="KW-0472">Membrane</keyword>
<reference evidence="3" key="1">
    <citation type="journal article" date="2019" name="Environ. Microbiol.">
        <title>Fungal ecological strategies reflected in gene transcription - a case study of two litter decomposers.</title>
        <authorList>
            <person name="Barbi F."/>
            <person name="Kohler A."/>
            <person name="Barry K."/>
            <person name="Baskaran P."/>
            <person name="Daum C."/>
            <person name="Fauchery L."/>
            <person name="Ihrmark K."/>
            <person name="Kuo A."/>
            <person name="LaButti K."/>
            <person name="Lipzen A."/>
            <person name="Morin E."/>
            <person name="Grigoriev I.V."/>
            <person name="Henrissat B."/>
            <person name="Lindahl B."/>
            <person name="Martin F."/>
        </authorList>
    </citation>
    <scope>NUCLEOTIDE SEQUENCE</scope>
    <source>
        <strain evidence="3">JB14</strain>
    </source>
</reference>
<evidence type="ECO:0000313" key="4">
    <source>
        <dbReference type="Proteomes" id="UP000799118"/>
    </source>
</evidence>
<feature type="domain" description="DUF6534" evidence="2">
    <location>
        <begin position="173"/>
        <end position="257"/>
    </location>
</feature>
<feature type="transmembrane region" description="Helical" evidence="1">
    <location>
        <begin position="208"/>
        <end position="226"/>
    </location>
</feature>
<dbReference type="InterPro" id="IPR045339">
    <property type="entry name" value="DUF6534"/>
</dbReference>
<dbReference type="Pfam" id="PF20152">
    <property type="entry name" value="DUF6534"/>
    <property type="match status" value="1"/>
</dbReference>
<keyword evidence="4" id="KW-1185">Reference proteome</keyword>